<gene>
    <name evidence="2" type="ORF">FG382_06395</name>
</gene>
<proteinExistence type="predicted"/>
<organism evidence="2 3">
    <name type="scientific">Psychrobacillus lasiicapitis</name>
    <dbReference type="NCBI Taxonomy" id="1636719"/>
    <lineage>
        <taxon>Bacteria</taxon>
        <taxon>Bacillati</taxon>
        <taxon>Bacillota</taxon>
        <taxon>Bacilli</taxon>
        <taxon>Bacillales</taxon>
        <taxon>Bacillaceae</taxon>
        <taxon>Psychrobacillus</taxon>
    </lineage>
</organism>
<comment type="caution">
    <text evidence="2">The sequence shown here is derived from an EMBL/GenBank/DDBJ whole genome shotgun (WGS) entry which is preliminary data.</text>
</comment>
<reference evidence="2 3" key="1">
    <citation type="submission" date="2019-05" db="EMBL/GenBank/DDBJ databases">
        <title>Psychrobacillus vulpis sp. nov., a new species isolated from feces of a red fox that inhabits in The Tablas de Daimiel Natural Park, Albacete, Spain.</title>
        <authorList>
            <person name="Rodriguez M."/>
            <person name="Reina J.C."/>
            <person name="Bejar V."/>
            <person name="Llamas I."/>
        </authorList>
    </citation>
    <scope>NUCLEOTIDE SEQUENCE [LARGE SCALE GENOMIC DNA]</scope>
    <source>
        <strain evidence="2 3">NEAU-3TGS17</strain>
    </source>
</reference>
<evidence type="ECO:0000256" key="1">
    <source>
        <dbReference type="SAM" id="MobiDB-lite"/>
    </source>
</evidence>
<protein>
    <submittedName>
        <fullName evidence="2">Uncharacterized protein</fullName>
    </submittedName>
</protein>
<dbReference type="EMBL" id="VDGH01000003">
    <property type="protein sequence ID" value="TQR15093.1"/>
    <property type="molecule type" value="Genomic_DNA"/>
</dbReference>
<feature type="compositionally biased region" description="Polar residues" evidence="1">
    <location>
        <begin position="182"/>
        <end position="198"/>
    </location>
</feature>
<feature type="region of interest" description="Disordered" evidence="1">
    <location>
        <begin position="267"/>
        <end position="286"/>
    </location>
</feature>
<sequence>MNKGWFVFLLGISALILFPYQAYGETNHERKGLLGESITKLVEETKNVTEEVNSTLENALPVEKLEEAIPVEEPVEEILTVIEPVVETVKEVEEQTSAAVGQVVNEVPSTTESVVSDVMNLVDETVETVPDAPIVTPILTEVNGSLKQVTNKLEETVGEVSSTALVVIDKKDLPIVEEKNQTNKGPQKQIEQPINTDTAPPVEESKIPQESTMPIAATEKLVSVPVSVPAVEESPQHNQSAVEKPIPILENESFKVEEIKQYKKITGKADKKEVKKSSNKSSNVLSSIPDKQKKKVILTPISSTSTSAPSFASNSIIIQTGDTPFSLLPSQELMEELTRKKWYHKNHYAIIQWIHTPLRKPPEMTPFYT</sequence>
<keyword evidence="3" id="KW-1185">Reference proteome</keyword>
<dbReference type="Proteomes" id="UP000317316">
    <property type="component" value="Unassembled WGS sequence"/>
</dbReference>
<accession>A0A544TCB1</accession>
<feature type="compositionally biased region" description="Basic and acidic residues" evidence="1">
    <location>
        <begin position="267"/>
        <end position="276"/>
    </location>
</feature>
<feature type="region of interest" description="Disordered" evidence="1">
    <location>
        <begin position="180"/>
        <end position="208"/>
    </location>
</feature>
<dbReference type="AlphaFoldDB" id="A0A544TCB1"/>
<name>A0A544TCB1_9BACI</name>
<evidence type="ECO:0000313" key="3">
    <source>
        <dbReference type="Proteomes" id="UP000317316"/>
    </source>
</evidence>
<dbReference type="OrthoDB" id="2991770at2"/>
<evidence type="ECO:0000313" key="2">
    <source>
        <dbReference type="EMBL" id="TQR15093.1"/>
    </source>
</evidence>
<dbReference type="RefSeq" id="WP_142538073.1">
    <property type="nucleotide sequence ID" value="NZ_BMIE01000001.1"/>
</dbReference>